<evidence type="ECO:0000256" key="1">
    <source>
        <dbReference type="SAM" id="MobiDB-lite"/>
    </source>
</evidence>
<dbReference type="AlphaFoldDB" id="A0AAW1NDG2"/>
<organism evidence="2 3">
    <name type="scientific">Saponaria officinalis</name>
    <name type="common">Common soapwort</name>
    <name type="synonym">Lychnis saponaria</name>
    <dbReference type="NCBI Taxonomy" id="3572"/>
    <lineage>
        <taxon>Eukaryota</taxon>
        <taxon>Viridiplantae</taxon>
        <taxon>Streptophyta</taxon>
        <taxon>Embryophyta</taxon>
        <taxon>Tracheophyta</taxon>
        <taxon>Spermatophyta</taxon>
        <taxon>Magnoliopsida</taxon>
        <taxon>eudicotyledons</taxon>
        <taxon>Gunneridae</taxon>
        <taxon>Pentapetalae</taxon>
        <taxon>Caryophyllales</taxon>
        <taxon>Caryophyllaceae</taxon>
        <taxon>Caryophylleae</taxon>
        <taxon>Saponaria</taxon>
    </lineage>
</organism>
<proteinExistence type="predicted"/>
<dbReference type="PANTHER" id="PTHR11439">
    <property type="entry name" value="GAG-POL-RELATED RETROTRANSPOSON"/>
    <property type="match status" value="1"/>
</dbReference>
<name>A0AAW1NDG2_SAPOF</name>
<keyword evidence="3" id="KW-1185">Reference proteome</keyword>
<comment type="caution">
    <text evidence="2">The sequence shown here is derived from an EMBL/GenBank/DDBJ whole genome shotgun (WGS) entry which is preliminary data.</text>
</comment>
<feature type="region of interest" description="Disordered" evidence="1">
    <location>
        <begin position="1"/>
        <end position="22"/>
    </location>
</feature>
<reference evidence="2" key="1">
    <citation type="submission" date="2024-03" db="EMBL/GenBank/DDBJ databases">
        <title>WGS assembly of Saponaria officinalis var. Norfolk2.</title>
        <authorList>
            <person name="Jenkins J."/>
            <person name="Shu S."/>
            <person name="Grimwood J."/>
            <person name="Barry K."/>
            <person name="Goodstein D."/>
            <person name="Schmutz J."/>
            <person name="Leebens-Mack J."/>
            <person name="Osbourn A."/>
        </authorList>
    </citation>
    <scope>NUCLEOTIDE SEQUENCE [LARGE SCALE GENOMIC DNA]</scope>
    <source>
        <strain evidence="2">JIC</strain>
    </source>
</reference>
<accession>A0AAW1NDG2</accession>
<sequence length="196" mass="22420">MEKAKGISTPMATSTKLDKDEDGKPVDEAVYRGMVGSLLYLTNSRSDIMQSVCLCARFQANPKESHFIAVKRILRYLIDTEKLYLFYLMFDNFDLKGYSDADYGGCSEKDYGVDFACVPIYCDNSSTIAISKNFAPHSRTKHIDIRHHFLRDHVEKVNIKLVFCPTEDQKADIFTKPLARERFEKLRLEIGLINGD</sequence>
<evidence type="ECO:0000313" key="2">
    <source>
        <dbReference type="EMBL" id="KAK9756596.1"/>
    </source>
</evidence>
<dbReference type="Proteomes" id="UP001443914">
    <property type="component" value="Unassembled WGS sequence"/>
</dbReference>
<evidence type="ECO:0000313" key="3">
    <source>
        <dbReference type="Proteomes" id="UP001443914"/>
    </source>
</evidence>
<dbReference type="EMBL" id="JBDFQZ010000001">
    <property type="protein sequence ID" value="KAK9756596.1"/>
    <property type="molecule type" value="Genomic_DNA"/>
</dbReference>
<protein>
    <recommendedName>
        <fullName evidence="4">Retrovirus-related Pol polyprotein from transposon TNT 1-94</fullName>
    </recommendedName>
</protein>
<dbReference type="CDD" id="cd09272">
    <property type="entry name" value="RNase_HI_RT_Ty1"/>
    <property type="match status" value="1"/>
</dbReference>
<evidence type="ECO:0008006" key="4">
    <source>
        <dbReference type="Google" id="ProtNLM"/>
    </source>
</evidence>
<gene>
    <name evidence="2" type="ORF">RND81_01G108200</name>
</gene>
<dbReference type="PANTHER" id="PTHR11439:SF483">
    <property type="entry name" value="PEPTIDE SYNTHASE GLIP-LIKE, PUTATIVE (AFU_ORTHOLOGUE AFUA_3G12920)-RELATED"/>
    <property type="match status" value="1"/>
</dbReference>